<dbReference type="Proteomes" id="UP000472355">
    <property type="component" value="Unassembled WGS sequence"/>
</dbReference>
<proteinExistence type="predicted"/>
<evidence type="ECO:0000313" key="3">
    <source>
        <dbReference type="Proteomes" id="UP000472355"/>
    </source>
</evidence>
<evidence type="ECO:0000259" key="1">
    <source>
        <dbReference type="Pfam" id="PF14423"/>
    </source>
</evidence>
<gene>
    <name evidence="2" type="ORF">EXM65_16550</name>
</gene>
<dbReference type="InterPro" id="IPR025675">
    <property type="entry name" value="Imm5"/>
</dbReference>
<dbReference type="EMBL" id="SGKU01000061">
    <property type="protein sequence ID" value="NFA44133.1"/>
    <property type="molecule type" value="Genomic_DNA"/>
</dbReference>
<sequence length="188" mass="21904">MNITNKKKIWKAFGESKLVDNVKVEVSVGLQRRVELALLCAYKVLDIWTNNVKNDDRPERLLEKAKEYIDGKCDIRCIDEILGDFYTDLEDMMTEETELINYVGSVILRISALVSYDEALIKGAHEEALEEDLDDDLDSYEWDASYYTPLAYAGGAKWQEKSSSEKRREFWMWYIKEAVPQAYLAYQE</sequence>
<organism evidence="2 3">
    <name type="scientific">Clostridium botulinum</name>
    <dbReference type="NCBI Taxonomy" id="1491"/>
    <lineage>
        <taxon>Bacteria</taxon>
        <taxon>Bacillati</taxon>
        <taxon>Bacillota</taxon>
        <taxon>Clostridia</taxon>
        <taxon>Eubacteriales</taxon>
        <taxon>Clostridiaceae</taxon>
        <taxon>Clostridium</taxon>
    </lineage>
</organism>
<reference evidence="2 3" key="1">
    <citation type="submission" date="2019-02" db="EMBL/GenBank/DDBJ databases">
        <title>Genome sequencing of Clostridium botulinum clinical isolates.</title>
        <authorList>
            <person name="Brunt J."/>
            <person name="Van Vliet A.H.M."/>
            <person name="Stringer S.C."/>
            <person name="Grant K.A."/>
            <person name="Carter A.C."/>
            <person name="Peck M.W."/>
        </authorList>
    </citation>
    <scope>NUCLEOTIDE SEQUENCE [LARGE SCALE GENOMIC DNA]</scope>
    <source>
        <strain evidence="2 3">H113700579</strain>
    </source>
</reference>
<name>A0A6M0SS41_CLOBO</name>
<comment type="caution">
    <text evidence="2">The sequence shown here is derived from an EMBL/GenBank/DDBJ whole genome shotgun (WGS) entry which is preliminary data.</text>
</comment>
<dbReference type="AlphaFoldDB" id="A0A6M0SS41"/>
<dbReference type="Pfam" id="PF14423">
    <property type="entry name" value="Imm5"/>
    <property type="match status" value="1"/>
</dbReference>
<evidence type="ECO:0000313" key="2">
    <source>
        <dbReference type="EMBL" id="NFA44133.1"/>
    </source>
</evidence>
<accession>A0A6M0SS41</accession>
<feature type="domain" description="Immunity protein Imm5" evidence="1">
    <location>
        <begin position="5"/>
        <end position="180"/>
    </location>
</feature>
<protein>
    <recommendedName>
        <fullName evidence="1">Immunity protein Imm5 domain-containing protein</fullName>
    </recommendedName>
</protein>